<comment type="caution">
    <text evidence="2">The sequence shown here is derived from an EMBL/GenBank/DDBJ whole genome shotgun (WGS) entry which is preliminary data.</text>
</comment>
<keyword evidence="1" id="KW-0812">Transmembrane</keyword>
<evidence type="ECO:0008006" key="3">
    <source>
        <dbReference type="Google" id="ProtNLM"/>
    </source>
</evidence>
<sequence length="220" mass="23657">MKFKTKTETLDIGGESRVDLLPAEVRAKRRGKVARRRLGFAVFLVALLMAGGTALVRAQAQQAETNLAIAQANTQSLLLQQRKYSEVRTVQERVDMIHSAEQIGTSTEINWEQYLTLVQATLPANVSLGTINIDSETPLAPYAQATAPLQGARIATLSFTATSSTLPQVPVWLDALVTLPGYADASPGSVTRDATGGYSVNITMHINQAAFTNRFAAAVN</sequence>
<protein>
    <recommendedName>
        <fullName evidence="3">Fimbrial assembly protein PilN</fullName>
    </recommendedName>
</protein>
<dbReference type="AlphaFoldDB" id="A0A1J5QDG8"/>
<proteinExistence type="predicted"/>
<evidence type="ECO:0000256" key="1">
    <source>
        <dbReference type="SAM" id="Phobius"/>
    </source>
</evidence>
<reference evidence="2" key="1">
    <citation type="submission" date="2016-10" db="EMBL/GenBank/DDBJ databases">
        <title>Sequence of Gallionella enrichment culture.</title>
        <authorList>
            <person name="Poehlein A."/>
            <person name="Muehling M."/>
            <person name="Daniel R."/>
        </authorList>
    </citation>
    <scope>NUCLEOTIDE SEQUENCE</scope>
</reference>
<gene>
    <name evidence="2" type="ORF">GALL_369900</name>
</gene>
<feature type="transmembrane region" description="Helical" evidence="1">
    <location>
        <begin position="38"/>
        <end position="56"/>
    </location>
</feature>
<keyword evidence="1" id="KW-1133">Transmembrane helix</keyword>
<accession>A0A1J5QDG8</accession>
<organism evidence="2">
    <name type="scientific">mine drainage metagenome</name>
    <dbReference type="NCBI Taxonomy" id="410659"/>
    <lineage>
        <taxon>unclassified sequences</taxon>
        <taxon>metagenomes</taxon>
        <taxon>ecological metagenomes</taxon>
    </lineage>
</organism>
<keyword evidence="1" id="KW-0472">Membrane</keyword>
<name>A0A1J5QDG8_9ZZZZ</name>
<evidence type="ECO:0000313" key="2">
    <source>
        <dbReference type="EMBL" id="OIQ81242.1"/>
    </source>
</evidence>
<dbReference type="EMBL" id="MLJW01000950">
    <property type="protein sequence ID" value="OIQ81242.1"/>
    <property type="molecule type" value="Genomic_DNA"/>
</dbReference>